<feature type="transmembrane region" description="Helical" evidence="7">
    <location>
        <begin position="78"/>
        <end position="102"/>
    </location>
</feature>
<dbReference type="Pfam" id="PF00528">
    <property type="entry name" value="BPD_transp_1"/>
    <property type="match status" value="1"/>
</dbReference>
<dbReference type="Gene3D" id="1.10.3720.10">
    <property type="entry name" value="MetI-like"/>
    <property type="match status" value="1"/>
</dbReference>
<evidence type="ECO:0000256" key="5">
    <source>
        <dbReference type="ARBA" id="ARBA00022989"/>
    </source>
</evidence>
<dbReference type="AlphaFoldDB" id="A0A5M3WSN2"/>
<evidence type="ECO:0000256" key="7">
    <source>
        <dbReference type="RuleBase" id="RU363032"/>
    </source>
</evidence>
<comment type="subcellular location">
    <subcellularLocation>
        <location evidence="1 7">Cell membrane</location>
        <topology evidence="1 7">Multi-pass membrane protein</topology>
    </subcellularLocation>
</comment>
<reference evidence="9 10" key="1">
    <citation type="submission" date="2019-10" db="EMBL/GenBank/DDBJ databases">
        <title>Whole genome shotgun sequence of Acrocarpospora macrocephala NBRC 16266.</title>
        <authorList>
            <person name="Ichikawa N."/>
            <person name="Kimura A."/>
            <person name="Kitahashi Y."/>
            <person name="Komaki H."/>
            <person name="Oguchi A."/>
        </authorList>
    </citation>
    <scope>NUCLEOTIDE SEQUENCE [LARGE SCALE GENOMIC DNA]</scope>
    <source>
        <strain evidence="9 10">NBRC 16266</strain>
    </source>
</reference>
<proteinExistence type="inferred from homology"/>
<feature type="domain" description="ABC transmembrane type-1" evidence="8">
    <location>
        <begin position="79"/>
        <end position="271"/>
    </location>
</feature>
<evidence type="ECO:0000256" key="1">
    <source>
        <dbReference type="ARBA" id="ARBA00004651"/>
    </source>
</evidence>
<dbReference type="PANTHER" id="PTHR43744:SF6">
    <property type="entry name" value="ABC TRANSPORTER PERMEASE PROTEIN YESQ-RELATED"/>
    <property type="match status" value="1"/>
</dbReference>
<feature type="transmembrane region" description="Helical" evidence="7">
    <location>
        <begin position="114"/>
        <end position="135"/>
    </location>
</feature>
<evidence type="ECO:0000256" key="3">
    <source>
        <dbReference type="ARBA" id="ARBA00022475"/>
    </source>
</evidence>
<dbReference type="EMBL" id="BLAE01000026">
    <property type="protein sequence ID" value="GES11099.1"/>
    <property type="molecule type" value="Genomic_DNA"/>
</dbReference>
<name>A0A5M3WSN2_9ACTN</name>
<keyword evidence="5 7" id="KW-1133">Transmembrane helix</keyword>
<keyword evidence="3" id="KW-1003">Cell membrane</keyword>
<organism evidence="9 10">
    <name type="scientific">Acrocarpospora macrocephala</name>
    <dbReference type="NCBI Taxonomy" id="150177"/>
    <lineage>
        <taxon>Bacteria</taxon>
        <taxon>Bacillati</taxon>
        <taxon>Actinomycetota</taxon>
        <taxon>Actinomycetes</taxon>
        <taxon>Streptosporangiales</taxon>
        <taxon>Streptosporangiaceae</taxon>
        <taxon>Acrocarpospora</taxon>
    </lineage>
</organism>
<dbReference type="CDD" id="cd06261">
    <property type="entry name" value="TM_PBP2"/>
    <property type="match status" value="1"/>
</dbReference>
<dbReference type="InterPro" id="IPR000515">
    <property type="entry name" value="MetI-like"/>
</dbReference>
<dbReference type="GO" id="GO:0055085">
    <property type="term" value="P:transmembrane transport"/>
    <property type="evidence" value="ECO:0007669"/>
    <property type="project" value="InterPro"/>
</dbReference>
<feature type="transmembrane region" description="Helical" evidence="7">
    <location>
        <begin position="191"/>
        <end position="216"/>
    </location>
</feature>
<dbReference type="GO" id="GO:0005886">
    <property type="term" value="C:plasma membrane"/>
    <property type="evidence" value="ECO:0007669"/>
    <property type="project" value="UniProtKB-SubCell"/>
</dbReference>
<comment type="caution">
    <text evidence="9">The sequence shown here is derived from an EMBL/GenBank/DDBJ whole genome shotgun (WGS) entry which is preliminary data.</text>
</comment>
<evidence type="ECO:0000256" key="2">
    <source>
        <dbReference type="ARBA" id="ARBA00022448"/>
    </source>
</evidence>
<comment type="similarity">
    <text evidence="7">Belongs to the binding-protein-dependent transport system permease family.</text>
</comment>
<keyword evidence="6 7" id="KW-0472">Membrane</keyword>
<keyword evidence="4 7" id="KW-0812">Transmembrane</keyword>
<protein>
    <submittedName>
        <fullName evidence="9">Sugar ABC transporter permease</fullName>
    </submittedName>
</protein>
<dbReference type="Proteomes" id="UP000331127">
    <property type="component" value="Unassembled WGS sequence"/>
</dbReference>
<evidence type="ECO:0000256" key="4">
    <source>
        <dbReference type="ARBA" id="ARBA00022692"/>
    </source>
</evidence>
<feature type="transmembrane region" description="Helical" evidence="7">
    <location>
        <begin position="147"/>
        <end position="170"/>
    </location>
</feature>
<accession>A0A5M3WSN2</accession>
<feature type="transmembrane region" description="Helical" evidence="7">
    <location>
        <begin position="251"/>
        <end position="271"/>
    </location>
</feature>
<dbReference type="PROSITE" id="PS50928">
    <property type="entry name" value="ABC_TM1"/>
    <property type="match status" value="1"/>
</dbReference>
<dbReference type="OrthoDB" id="5138956at2"/>
<keyword evidence="10" id="KW-1185">Reference proteome</keyword>
<evidence type="ECO:0000313" key="10">
    <source>
        <dbReference type="Proteomes" id="UP000331127"/>
    </source>
</evidence>
<gene>
    <name evidence="9" type="ORF">Amac_046960</name>
</gene>
<evidence type="ECO:0000256" key="6">
    <source>
        <dbReference type="ARBA" id="ARBA00023136"/>
    </source>
</evidence>
<evidence type="ECO:0000313" key="9">
    <source>
        <dbReference type="EMBL" id="GES11099.1"/>
    </source>
</evidence>
<dbReference type="PANTHER" id="PTHR43744">
    <property type="entry name" value="ABC TRANSPORTER PERMEASE PROTEIN MG189-RELATED-RELATED"/>
    <property type="match status" value="1"/>
</dbReference>
<keyword evidence="2 7" id="KW-0813">Transport</keyword>
<feature type="transmembrane region" description="Helical" evidence="7">
    <location>
        <begin position="25"/>
        <end position="46"/>
    </location>
</feature>
<dbReference type="InterPro" id="IPR035906">
    <property type="entry name" value="MetI-like_sf"/>
</dbReference>
<sequence>MKTSYSTTAALFHPRPRAGKAARHLLICLLLIFLLYPLAVLLLASFSDGGVIGSPGGLTLENYRAGWQGDGGSGFGRYFVNSSLISLASIVGTLLSCSLAAYTFARIDFPGRRVLFALMIGTLLLPKQVTVVPQYVMFNTLGMVDTYWPLTITHYFAVDAFYTFLMVQFIRGISPSLDEAARIDGCGHFGIFFRIIVPLSFPALATTAAFCFIHSWNDFLGPLLYLNDPGSFTVPLGLRQFMDSTGNSNTGGLLAMSVLSLVPLIAFFAVAQRLITEGISTTGLK</sequence>
<evidence type="ECO:0000259" key="8">
    <source>
        <dbReference type="PROSITE" id="PS50928"/>
    </source>
</evidence>
<dbReference type="SUPFAM" id="SSF161098">
    <property type="entry name" value="MetI-like"/>
    <property type="match status" value="1"/>
</dbReference>
<dbReference type="RefSeq" id="WP_155356480.1">
    <property type="nucleotide sequence ID" value="NZ_BAAAHL010000036.1"/>
</dbReference>